<keyword evidence="1" id="KW-0802">TPR repeat</keyword>
<evidence type="ECO:0000256" key="2">
    <source>
        <dbReference type="SAM" id="SignalP"/>
    </source>
</evidence>
<dbReference type="Pfam" id="PF13414">
    <property type="entry name" value="TPR_11"/>
    <property type="match status" value="1"/>
</dbReference>
<name>A0A1E5QJZ3_9CYAN</name>
<sequence>MKVNVLAAIASLSFAPSLFLPGLVAPAFAENVEHVRQLLSTKECSGCDLTNAGLRLANLTRADLRGADLSGVNLDQADLTGADLSGANLTGAVLFRTNLTGVNLTGANLTGANLNGAYLAHANLSGANLSYANLMGAFLGNANIAGALFLETANLQGVQGLPTGVLQPEDYYRIGYENARVGNHAAAMDQYNQALKLNPTFAAAYLGRGVTRLQLGDTNGAIEDWTRAETLFTNQGNENGAQISQQFMTATQERLRASRRRSGGSFVSLMNSLVPLLLQFLVF</sequence>
<reference evidence="3" key="1">
    <citation type="submission" date="2016-09" db="EMBL/GenBank/DDBJ databases">
        <title>Draft genome of thermotolerant cyanobacterium Desertifilum sp. strain IPPAS B-1220.</title>
        <authorList>
            <person name="Sinetova M.A."/>
            <person name="Bolakhan K."/>
            <person name="Zayadan B.K."/>
            <person name="Mironov K.S."/>
            <person name="Ustinova V."/>
            <person name="Kupriyanova E.V."/>
            <person name="Sidorov R.A."/>
            <person name="Skrypnik A.N."/>
            <person name="Gogoleva N.E."/>
            <person name="Gogolev Y.V."/>
            <person name="Los D.A."/>
        </authorList>
    </citation>
    <scope>NUCLEOTIDE SEQUENCE [LARGE SCALE GENOMIC DNA]</scope>
    <source>
        <strain evidence="3">IPPAS B-1220</strain>
    </source>
</reference>
<evidence type="ECO:0000256" key="1">
    <source>
        <dbReference type="PROSITE-ProRule" id="PRU00339"/>
    </source>
</evidence>
<dbReference type="Pfam" id="PF00805">
    <property type="entry name" value="Pentapeptide"/>
    <property type="match status" value="2"/>
</dbReference>
<dbReference type="EMBL" id="MJGC01000057">
    <property type="protein sequence ID" value="OEJ74995.1"/>
    <property type="molecule type" value="Genomic_DNA"/>
</dbReference>
<dbReference type="PANTHER" id="PTHR14136:SF17">
    <property type="entry name" value="BTB_POZ DOMAIN-CONTAINING PROTEIN KCTD9"/>
    <property type="match status" value="1"/>
</dbReference>
<dbReference type="InterPro" id="IPR011990">
    <property type="entry name" value="TPR-like_helical_dom_sf"/>
</dbReference>
<dbReference type="SMART" id="SM00028">
    <property type="entry name" value="TPR"/>
    <property type="match status" value="2"/>
</dbReference>
<comment type="caution">
    <text evidence="3">The sequence shown here is derived from an EMBL/GenBank/DDBJ whole genome shotgun (WGS) entry which is preliminary data.</text>
</comment>
<dbReference type="SUPFAM" id="SSF48452">
    <property type="entry name" value="TPR-like"/>
    <property type="match status" value="1"/>
</dbReference>
<protein>
    <submittedName>
        <fullName evidence="3">Uncharacterized protein</fullName>
    </submittedName>
</protein>
<gene>
    <name evidence="3" type="ORF">BH720_11690</name>
</gene>
<accession>A0A1E5QJZ3</accession>
<dbReference type="InterPro" id="IPR019734">
    <property type="entry name" value="TPR_rpt"/>
</dbReference>
<feature type="signal peptide" evidence="2">
    <location>
        <begin position="1"/>
        <end position="29"/>
    </location>
</feature>
<dbReference type="STRING" id="1781255.BH720_11690"/>
<feature type="chain" id="PRO_5009184333" evidence="2">
    <location>
        <begin position="30"/>
        <end position="283"/>
    </location>
</feature>
<keyword evidence="2" id="KW-0732">Signal</keyword>
<dbReference type="InterPro" id="IPR001646">
    <property type="entry name" value="5peptide_repeat"/>
</dbReference>
<organism evidence="3">
    <name type="scientific">Desertifilum tharense IPPAS B-1220</name>
    <dbReference type="NCBI Taxonomy" id="1781255"/>
    <lineage>
        <taxon>Bacteria</taxon>
        <taxon>Bacillati</taxon>
        <taxon>Cyanobacteriota</taxon>
        <taxon>Cyanophyceae</taxon>
        <taxon>Desertifilales</taxon>
        <taxon>Desertifilaceae</taxon>
        <taxon>Desertifilum</taxon>
    </lineage>
</organism>
<dbReference type="Gene3D" id="2.160.20.80">
    <property type="entry name" value="E3 ubiquitin-protein ligase SopA"/>
    <property type="match status" value="1"/>
</dbReference>
<dbReference type="Gene3D" id="1.25.40.10">
    <property type="entry name" value="Tetratricopeptide repeat domain"/>
    <property type="match status" value="1"/>
</dbReference>
<dbReference type="AlphaFoldDB" id="A0A1E5QJZ3"/>
<proteinExistence type="predicted"/>
<dbReference type="PROSITE" id="PS50005">
    <property type="entry name" value="TPR"/>
    <property type="match status" value="1"/>
</dbReference>
<feature type="repeat" description="TPR" evidence="1">
    <location>
        <begin position="168"/>
        <end position="201"/>
    </location>
</feature>
<dbReference type="InterPro" id="IPR051082">
    <property type="entry name" value="Pentapeptide-BTB/POZ_domain"/>
</dbReference>
<dbReference type="PANTHER" id="PTHR14136">
    <property type="entry name" value="BTB_POZ DOMAIN-CONTAINING PROTEIN KCTD9"/>
    <property type="match status" value="1"/>
</dbReference>
<evidence type="ECO:0000313" key="3">
    <source>
        <dbReference type="EMBL" id="OEJ74995.1"/>
    </source>
</evidence>
<dbReference type="SUPFAM" id="SSF141571">
    <property type="entry name" value="Pentapeptide repeat-like"/>
    <property type="match status" value="1"/>
</dbReference>
<dbReference type="OrthoDB" id="481042at2"/>